<organism evidence="1 2">
    <name type="scientific">Candidatus Staskawiczbacteria bacterium RIFCSPHIGHO2_01_FULL_34_27</name>
    <dbReference type="NCBI Taxonomy" id="1802199"/>
    <lineage>
        <taxon>Bacteria</taxon>
        <taxon>Candidatus Staskawicziibacteriota</taxon>
    </lineage>
</organism>
<comment type="caution">
    <text evidence="1">The sequence shown here is derived from an EMBL/GenBank/DDBJ whole genome shotgun (WGS) entry which is preliminary data.</text>
</comment>
<gene>
    <name evidence="1" type="ORF">A2639_02935</name>
</gene>
<evidence type="ECO:0000313" key="2">
    <source>
        <dbReference type="Proteomes" id="UP000178991"/>
    </source>
</evidence>
<reference evidence="1 2" key="1">
    <citation type="journal article" date="2016" name="Nat. Commun.">
        <title>Thousands of microbial genomes shed light on interconnected biogeochemical processes in an aquifer system.</title>
        <authorList>
            <person name="Anantharaman K."/>
            <person name="Brown C.T."/>
            <person name="Hug L.A."/>
            <person name="Sharon I."/>
            <person name="Castelle C.J."/>
            <person name="Probst A.J."/>
            <person name="Thomas B.C."/>
            <person name="Singh A."/>
            <person name="Wilkins M.J."/>
            <person name="Karaoz U."/>
            <person name="Brodie E.L."/>
            <person name="Williams K.H."/>
            <person name="Hubbard S.S."/>
            <person name="Banfield J.F."/>
        </authorList>
    </citation>
    <scope>NUCLEOTIDE SEQUENCE [LARGE SCALE GENOMIC DNA]</scope>
</reference>
<accession>A0A1G2HLB4</accession>
<sequence length="260" mass="29896">MFIAYTFTIEVNDSNLVSPVLGTGDMRLLKDLFPLNPIWDCRTPDVDNKMYPTIDQMKALYLDIAERFAEQGASSESFQTDFSGQFSITSSERMLFQDILGFCESQLGFKRPRELKQAMDEWEQIYSEEEHTQWTDFRTKALSHFHRFNNLKKIDDAILAVKLKEKLAEYETRLRNIGLPSGLAFISKRSYRDATYKKELLSSVLSLENGEELNLQEMASRALDKHHYAFRVDEYLNACLVIADYVGRPLEGGATSKGLI</sequence>
<name>A0A1G2HLB4_9BACT</name>
<evidence type="ECO:0000313" key="1">
    <source>
        <dbReference type="EMBL" id="OGZ63011.1"/>
    </source>
</evidence>
<proteinExistence type="predicted"/>
<protein>
    <submittedName>
        <fullName evidence="1">Uncharacterized protein</fullName>
    </submittedName>
</protein>
<dbReference type="EMBL" id="MHOL01000009">
    <property type="protein sequence ID" value="OGZ63011.1"/>
    <property type="molecule type" value="Genomic_DNA"/>
</dbReference>
<dbReference type="Proteomes" id="UP000178991">
    <property type="component" value="Unassembled WGS sequence"/>
</dbReference>
<dbReference type="AlphaFoldDB" id="A0A1G2HLB4"/>